<dbReference type="GO" id="GO:2001033">
    <property type="term" value="P:negative regulation of double-strand break repair via nonhomologous end joining"/>
    <property type="evidence" value="ECO:0007669"/>
    <property type="project" value="InterPro"/>
</dbReference>
<dbReference type="GO" id="GO:0005737">
    <property type="term" value="C:cytoplasm"/>
    <property type="evidence" value="ECO:0007669"/>
    <property type="project" value="TreeGrafter"/>
</dbReference>
<feature type="region of interest" description="Disordered" evidence="1">
    <location>
        <begin position="54"/>
        <end position="100"/>
    </location>
</feature>
<protein>
    <recommendedName>
        <fullName evidence="4">Modulator of retrovirus infection</fullName>
    </recommendedName>
</protein>
<feature type="region of interest" description="Disordered" evidence="1">
    <location>
        <begin position="1"/>
        <end position="27"/>
    </location>
</feature>
<dbReference type="PANTHER" id="PTHR14566:SF0">
    <property type="entry name" value="CELL CYCLE REGULATOR OF NON-HOMOLOGOUS END JOINING"/>
    <property type="match status" value="1"/>
</dbReference>
<dbReference type="GO" id="GO:0005634">
    <property type="term" value="C:nucleus"/>
    <property type="evidence" value="ECO:0007669"/>
    <property type="project" value="TreeGrafter"/>
</dbReference>
<keyword evidence="3" id="KW-1185">Reference proteome</keyword>
<accession>A0A9Q0DYH6</accession>
<organism evidence="2 3">
    <name type="scientific">Muraenolepis orangiensis</name>
    <name type="common">Patagonian moray cod</name>
    <dbReference type="NCBI Taxonomy" id="630683"/>
    <lineage>
        <taxon>Eukaryota</taxon>
        <taxon>Metazoa</taxon>
        <taxon>Chordata</taxon>
        <taxon>Craniata</taxon>
        <taxon>Vertebrata</taxon>
        <taxon>Euteleostomi</taxon>
        <taxon>Actinopterygii</taxon>
        <taxon>Neopterygii</taxon>
        <taxon>Teleostei</taxon>
        <taxon>Neoteleostei</taxon>
        <taxon>Acanthomorphata</taxon>
        <taxon>Zeiogadaria</taxon>
        <taxon>Gadariae</taxon>
        <taxon>Gadiformes</taxon>
        <taxon>Muraenolepidoidei</taxon>
        <taxon>Muraenolepididae</taxon>
        <taxon>Muraenolepis</taxon>
    </lineage>
</organism>
<reference evidence="2" key="1">
    <citation type="submission" date="2022-07" db="EMBL/GenBank/DDBJ databases">
        <title>Chromosome-level genome of Muraenolepis orangiensis.</title>
        <authorList>
            <person name="Kim J."/>
        </authorList>
    </citation>
    <scope>NUCLEOTIDE SEQUENCE</scope>
    <source>
        <strain evidence="2">KU_S4_2022</strain>
        <tissue evidence="2">Muscle</tissue>
    </source>
</reference>
<feature type="compositionally biased region" description="Basic and acidic residues" evidence="1">
    <location>
        <begin position="79"/>
        <end position="90"/>
    </location>
</feature>
<dbReference type="EMBL" id="JANIIK010000110">
    <property type="protein sequence ID" value="KAJ3597097.1"/>
    <property type="molecule type" value="Genomic_DNA"/>
</dbReference>
<evidence type="ECO:0000256" key="1">
    <source>
        <dbReference type="SAM" id="MobiDB-lite"/>
    </source>
</evidence>
<sequence>MTGLQRDLPPWMSLKEQNAKPKQTLTKSRNVSRTVYCMNEKELVEAAIAFLNSGASDGDASLTDHQEAKGDKTLAGTVRNKDRSNNKMEETLDEFSSSGADRTYISETDLDTVDDAQAAPSNLCCSPSEGQRSIQAQANRSPVALDASAVEETPPTEVGEDDALKLVREIFFT</sequence>
<evidence type="ECO:0008006" key="4">
    <source>
        <dbReference type="Google" id="ProtNLM"/>
    </source>
</evidence>
<dbReference type="Proteomes" id="UP001148018">
    <property type="component" value="Unassembled WGS sequence"/>
</dbReference>
<name>A0A9Q0DYH6_9TELE</name>
<evidence type="ECO:0000313" key="3">
    <source>
        <dbReference type="Proteomes" id="UP001148018"/>
    </source>
</evidence>
<comment type="caution">
    <text evidence="2">The sequence shown here is derived from an EMBL/GenBank/DDBJ whole genome shotgun (WGS) entry which is preliminary data.</text>
</comment>
<dbReference type="AlphaFoldDB" id="A0A9Q0DYH6"/>
<feature type="compositionally biased region" description="Basic and acidic residues" evidence="1">
    <location>
        <begin position="62"/>
        <end position="72"/>
    </location>
</feature>
<dbReference type="InterPro" id="IPR028278">
    <property type="entry name" value="MRI"/>
</dbReference>
<evidence type="ECO:0000313" key="2">
    <source>
        <dbReference type="EMBL" id="KAJ3597097.1"/>
    </source>
</evidence>
<dbReference type="PANTHER" id="PTHR14566">
    <property type="entry name" value="CELL CYCLE REGULATOR OF NON-HOMOLOGOUS END JOINING"/>
    <property type="match status" value="1"/>
</dbReference>
<dbReference type="GO" id="GO:0006303">
    <property type="term" value="P:double-strand break repair via nonhomologous end joining"/>
    <property type="evidence" value="ECO:0007669"/>
    <property type="project" value="TreeGrafter"/>
</dbReference>
<proteinExistence type="predicted"/>
<gene>
    <name evidence="2" type="ORF">NHX12_003497</name>
</gene>
<dbReference type="OrthoDB" id="8936475at2759"/>